<gene>
    <name evidence="2" type="ORF">Sangu_2152700</name>
</gene>
<name>A0AAW2LE69_9LAMI</name>
<organism evidence="2">
    <name type="scientific">Sesamum angustifolium</name>
    <dbReference type="NCBI Taxonomy" id="2727405"/>
    <lineage>
        <taxon>Eukaryota</taxon>
        <taxon>Viridiplantae</taxon>
        <taxon>Streptophyta</taxon>
        <taxon>Embryophyta</taxon>
        <taxon>Tracheophyta</taxon>
        <taxon>Spermatophyta</taxon>
        <taxon>Magnoliopsida</taxon>
        <taxon>eudicotyledons</taxon>
        <taxon>Gunneridae</taxon>
        <taxon>Pentapetalae</taxon>
        <taxon>asterids</taxon>
        <taxon>lamiids</taxon>
        <taxon>Lamiales</taxon>
        <taxon>Pedaliaceae</taxon>
        <taxon>Sesamum</taxon>
    </lineage>
</organism>
<sequence length="65" mass="6997">MPVTPPPPPLLSLNPILPVSKIAAPRQAPHNLLRTDSPLFVLPPPHGLTPSNCPAYTSSRSHEPY</sequence>
<proteinExistence type="predicted"/>
<dbReference type="AlphaFoldDB" id="A0AAW2LE69"/>
<reference evidence="2" key="1">
    <citation type="submission" date="2020-06" db="EMBL/GenBank/DDBJ databases">
        <authorList>
            <person name="Li T."/>
            <person name="Hu X."/>
            <person name="Zhang T."/>
            <person name="Song X."/>
            <person name="Zhang H."/>
            <person name="Dai N."/>
            <person name="Sheng W."/>
            <person name="Hou X."/>
            <person name="Wei L."/>
        </authorList>
    </citation>
    <scope>NUCLEOTIDE SEQUENCE</scope>
    <source>
        <strain evidence="2">G01</strain>
        <tissue evidence="2">Leaf</tissue>
    </source>
</reference>
<reference evidence="2" key="2">
    <citation type="journal article" date="2024" name="Plant">
        <title>Genomic evolution and insights into agronomic trait innovations of Sesamum species.</title>
        <authorList>
            <person name="Miao H."/>
            <person name="Wang L."/>
            <person name="Qu L."/>
            <person name="Liu H."/>
            <person name="Sun Y."/>
            <person name="Le M."/>
            <person name="Wang Q."/>
            <person name="Wei S."/>
            <person name="Zheng Y."/>
            <person name="Lin W."/>
            <person name="Duan Y."/>
            <person name="Cao H."/>
            <person name="Xiong S."/>
            <person name="Wang X."/>
            <person name="Wei L."/>
            <person name="Li C."/>
            <person name="Ma Q."/>
            <person name="Ju M."/>
            <person name="Zhao R."/>
            <person name="Li G."/>
            <person name="Mu C."/>
            <person name="Tian Q."/>
            <person name="Mei H."/>
            <person name="Zhang T."/>
            <person name="Gao T."/>
            <person name="Zhang H."/>
        </authorList>
    </citation>
    <scope>NUCLEOTIDE SEQUENCE</scope>
    <source>
        <strain evidence="2">G01</strain>
    </source>
</reference>
<protein>
    <submittedName>
        <fullName evidence="2">Uncharacterized protein</fullName>
    </submittedName>
</protein>
<evidence type="ECO:0000256" key="1">
    <source>
        <dbReference type="SAM" id="MobiDB-lite"/>
    </source>
</evidence>
<feature type="region of interest" description="Disordered" evidence="1">
    <location>
        <begin position="43"/>
        <end position="65"/>
    </location>
</feature>
<accession>A0AAW2LE69</accession>
<dbReference type="EMBL" id="JACGWK010000014">
    <property type="protein sequence ID" value="KAL0317384.1"/>
    <property type="molecule type" value="Genomic_DNA"/>
</dbReference>
<evidence type="ECO:0000313" key="2">
    <source>
        <dbReference type="EMBL" id="KAL0317384.1"/>
    </source>
</evidence>
<feature type="compositionally biased region" description="Polar residues" evidence="1">
    <location>
        <begin position="49"/>
        <end position="59"/>
    </location>
</feature>
<comment type="caution">
    <text evidence="2">The sequence shown here is derived from an EMBL/GenBank/DDBJ whole genome shotgun (WGS) entry which is preliminary data.</text>
</comment>